<dbReference type="PROSITE" id="PS50994">
    <property type="entry name" value="INTEGRASE"/>
    <property type="match status" value="1"/>
</dbReference>
<comment type="caution">
    <text evidence="4">The sequence shown here is derived from an EMBL/GenBank/DDBJ whole genome shotgun (WGS) entry which is preliminary data.</text>
</comment>
<dbReference type="Pfam" id="PF13384">
    <property type="entry name" value="HTH_23"/>
    <property type="match status" value="1"/>
</dbReference>
<keyword evidence="5" id="KW-1185">Reference proteome</keyword>
<comment type="similarity">
    <text evidence="1">Belongs to the transposase IS21/IS408/IS1162 family.</text>
</comment>
<reference evidence="4 5" key="1">
    <citation type="submission" date="2018-10" db="EMBL/GenBank/DDBJ databases">
        <title>Bradyrhizobium sp. nov., isolated from effective nodules of peanut in China.</title>
        <authorList>
            <person name="Li Y."/>
        </authorList>
    </citation>
    <scope>NUCLEOTIDE SEQUENCE [LARGE SCALE GENOMIC DNA]</scope>
    <source>
        <strain evidence="4 5">CCBAU 51781</strain>
    </source>
</reference>
<dbReference type="InterPro" id="IPR054353">
    <property type="entry name" value="IstA-like_C"/>
</dbReference>
<dbReference type="InterPro" id="IPR017895">
    <property type="entry name" value="HTH_IS408/IS1162_type"/>
</dbReference>
<dbReference type="PROSITE" id="PS50532">
    <property type="entry name" value="HTH_IS408"/>
    <property type="match status" value="1"/>
</dbReference>
<protein>
    <submittedName>
        <fullName evidence="4">IS21 family transposase</fullName>
    </submittedName>
</protein>
<organism evidence="4 5">
    <name type="scientific">Bradyrhizobium zhanjiangense</name>
    <dbReference type="NCBI Taxonomy" id="1325107"/>
    <lineage>
        <taxon>Bacteria</taxon>
        <taxon>Pseudomonadati</taxon>
        <taxon>Pseudomonadota</taxon>
        <taxon>Alphaproteobacteria</taxon>
        <taxon>Hyphomicrobiales</taxon>
        <taxon>Nitrobacteraceae</taxon>
        <taxon>Bradyrhizobium</taxon>
    </lineage>
</organism>
<gene>
    <name evidence="4" type="ORF">EAS62_39930</name>
</gene>
<name>A0ABY0D9X3_9BRAD</name>
<accession>A0ABY0D9X3</accession>
<dbReference type="SUPFAM" id="SSF53098">
    <property type="entry name" value="Ribonuclease H-like"/>
    <property type="match status" value="1"/>
</dbReference>
<evidence type="ECO:0000259" key="3">
    <source>
        <dbReference type="PROSITE" id="PS50994"/>
    </source>
</evidence>
<dbReference type="PANTHER" id="PTHR35004:SF8">
    <property type="entry name" value="TRANSPOSASE RV3428C-RELATED"/>
    <property type="match status" value="1"/>
</dbReference>
<feature type="domain" description="HTH IS408-type" evidence="2">
    <location>
        <begin position="11"/>
        <end position="92"/>
    </location>
</feature>
<proteinExistence type="inferred from homology"/>
<evidence type="ECO:0000313" key="4">
    <source>
        <dbReference type="EMBL" id="RXG84133.1"/>
    </source>
</evidence>
<dbReference type="InterPro" id="IPR001584">
    <property type="entry name" value="Integrase_cat-core"/>
</dbReference>
<dbReference type="EMBL" id="RDRA01000072">
    <property type="protein sequence ID" value="RXG84133.1"/>
    <property type="molecule type" value="Genomic_DNA"/>
</dbReference>
<evidence type="ECO:0000313" key="5">
    <source>
        <dbReference type="Proteomes" id="UP000289946"/>
    </source>
</evidence>
<sequence length="514" mass="57919">MPMGRLAMRHVRDVMRLRAAGLSIREIGRRVGAVPSTVRLTIRRFEAAGLSWPLADDITDAVLEERLFAGAGTKPGQRRRAEPDWAAIHRELKRKHVTLSILWEEYIASEPDGYRYSRFCDLYRAWESRLSVTMRQSHAAGDKLFVDYAGDGIAVVIDRLTGERRTAQIFVAVLGASNLTYAQATWTQGLADWISGHVGAFEAIGGVPALVVPDNAKTAVIKACFYDPQINRSYAEMAAHYGTAILPARPRRPRDKAKVEQAVLVIERWLIGGLRHRIFHSLAELNAAIGEMLRRLNDERPIRRLGVTRRQLFNEIDRPALKALPETPYVFAEWRIRRVSIDYHVDVGDHYYSVPHRFVRAEVEVRLTARTVEIFHKGERIAAHQRMSGNHKHTTVPEHMASSHRRYAGWTIERIRQDAAAIGPATTALCNLILDERPHPEQGFRACLGIIRLARSYGADRLEAAATRAIDIGARTYGSVKSILANNLDRRPAQRPADGIAIVHANIRGPRYYN</sequence>
<dbReference type="Proteomes" id="UP000289946">
    <property type="component" value="Unassembled WGS sequence"/>
</dbReference>
<evidence type="ECO:0000256" key="1">
    <source>
        <dbReference type="ARBA" id="ARBA00009277"/>
    </source>
</evidence>
<dbReference type="Gene3D" id="3.30.420.10">
    <property type="entry name" value="Ribonuclease H-like superfamily/Ribonuclease H"/>
    <property type="match status" value="1"/>
</dbReference>
<dbReference type="PANTHER" id="PTHR35004">
    <property type="entry name" value="TRANSPOSASE RV3428C-RELATED"/>
    <property type="match status" value="1"/>
</dbReference>
<evidence type="ECO:0000259" key="2">
    <source>
        <dbReference type="PROSITE" id="PS50532"/>
    </source>
</evidence>
<dbReference type="Pfam" id="PF22483">
    <property type="entry name" value="Mu-transpos_C_2"/>
    <property type="match status" value="1"/>
</dbReference>
<dbReference type="InterPro" id="IPR036397">
    <property type="entry name" value="RNaseH_sf"/>
</dbReference>
<dbReference type="InterPro" id="IPR012337">
    <property type="entry name" value="RNaseH-like_sf"/>
</dbReference>
<feature type="domain" description="Integrase catalytic" evidence="3">
    <location>
        <begin position="136"/>
        <end position="317"/>
    </location>
</feature>
<dbReference type="NCBIfam" id="NF033546">
    <property type="entry name" value="transpos_IS21"/>
    <property type="match status" value="1"/>
</dbReference>